<reference evidence="1 2" key="1">
    <citation type="journal article" date="2016" name="Nat. Commun.">
        <title>Thousands of microbial genomes shed light on interconnected biogeochemical processes in an aquifer system.</title>
        <authorList>
            <person name="Anantharaman K."/>
            <person name="Brown C.T."/>
            <person name="Hug L.A."/>
            <person name="Sharon I."/>
            <person name="Castelle C.J."/>
            <person name="Probst A.J."/>
            <person name="Thomas B.C."/>
            <person name="Singh A."/>
            <person name="Wilkins M.J."/>
            <person name="Karaoz U."/>
            <person name="Brodie E.L."/>
            <person name="Williams K.H."/>
            <person name="Hubbard S.S."/>
            <person name="Banfield J.F."/>
        </authorList>
    </citation>
    <scope>NUCLEOTIDE SEQUENCE [LARGE SCALE GENOMIC DNA]</scope>
</reference>
<sequence>MALVDDALELLDKISITTIKDPEKLHTQIRWSKRSFDEAVLYLLREKYITPELELTSRARELLNARQTKEFNVNMNAFNTKWG</sequence>
<dbReference type="Proteomes" id="UP000178930">
    <property type="component" value="Unassembled WGS sequence"/>
</dbReference>
<evidence type="ECO:0000313" key="2">
    <source>
        <dbReference type="Proteomes" id="UP000178930"/>
    </source>
</evidence>
<organism evidence="1 2">
    <name type="scientific">Candidatus Buchananbacteria bacterium RIFCSPHIGHO2_01_FULL_39_14</name>
    <dbReference type="NCBI Taxonomy" id="1797532"/>
    <lineage>
        <taxon>Bacteria</taxon>
        <taxon>Candidatus Buchananiibacteriota</taxon>
    </lineage>
</organism>
<dbReference type="STRING" id="1797532.A2729_05345"/>
<name>A0A1G1XUN0_9BACT</name>
<protein>
    <submittedName>
        <fullName evidence="1">Uncharacterized protein</fullName>
    </submittedName>
</protein>
<gene>
    <name evidence="1" type="ORF">A2729_05345</name>
</gene>
<dbReference type="AlphaFoldDB" id="A0A1G1XUN0"/>
<accession>A0A1G1XUN0</accession>
<proteinExistence type="predicted"/>
<comment type="caution">
    <text evidence="1">The sequence shown here is derived from an EMBL/GenBank/DDBJ whole genome shotgun (WGS) entry which is preliminary data.</text>
</comment>
<evidence type="ECO:0000313" key="1">
    <source>
        <dbReference type="EMBL" id="OGY43316.1"/>
    </source>
</evidence>
<dbReference type="EMBL" id="MHIB01000038">
    <property type="protein sequence ID" value="OGY43316.1"/>
    <property type="molecule type" value="Genomic_DNA"/>
</dbReference>